<reference evidence="8" key="1">
    <citation type="submission" date="2023-10" db="EMBL/GenBank/DDBJ databases">
        <title>Chromosome-level genome of the transformable northern wattle, Acacia crassicarpa.</title>
        <authorList>
            <person name="Massaro I."/>
            <person name="Sinha N.R."/>
            <person name="Poethig S."/>
            <person name="Leichty A.R."/>
        </authorList>
    </citation>
    <scope>NUCLEOTIDE SEQUENCE</scope>
    <source>
        <strain evidence="8">Acra3RX</strain>
        <tissue evidence="8">Leaf</tissue>
    </source>
</reference>
<keyword evidence="3 7" id="KW-0203">Cytokinin biosynthesis</keyword>
<evidence type="ECO:0000256" key="7">
    <source>
        <dbReference type="RuleBase" id="RU363015"/>
    </source>
</evidence>
<dbReference type="EMBL" id="JAWXYG010000001">
    <property type="protein sequence ID" value="KAK4285498.1"/>
    <property type="molecule type" value="Genomic_DNA"/>
</dbReference>
<keyword evidence="9" id="KW-1185">Reference proteome</keyword>
<dbReference type="GO" id="GO:0005829">
    <property type="term" value="C:cytosol"/>
    <property type="evidence" value="ECO:0007669"/>
    <property type="project" value="TreeGrafter"/>
</dbReference>
<dbReference type="SUPFAM" id="SSF102405">
    <property type="entry name" value="MCP/YpsA-like"/>
    <property type="match status" value="1"/>
</dbReference>
<comment type="caution">
    <text evidence="8">The sequence shown here is derived from an EMBL/GenBank/DDBJ whole genome shotgun (WGS) entry which is preliminary data.</text>
</comment>
<dbReference type="Proteomes" id="UP001293593">
    <property type="component" value="Unassembled WGS sequence"/>
</dbReference>
<protein>
    <recommendedName>
        <fullName evidence="2 7">Cytokinin riboside 5'-monophosphate phosphoribohydrolase</fullName>
        <ecNumber evidence="2 7">3.2.2.n1</ecNumber>
    </recommendedName>
</protein>
<dbReference type="GO" id="GO:0005634">
    <property type="term" value="C:nucleus"/>
    <property type="evidence" value="ECO:0007669"/>
    <property type="project" value="UniProtKB-ARBA"/>
</dbReference>
<organism evidence="8 9">
    <name type="scientific">Acacia crassicarpa</name>
    <name type="common">northern wattle</name>
    <dbReference type="NCBI Taxonomy" id="499986"/>
    <lineage>
        <taxon>Eukaryota</taxon>
        <taxon>Viridiplantae</taxon>
        <taxon>Streptophyta</taxon>
        <taxon>Embryophyta</taxon>
        <taxon>Tracheophyta</taxon>
        <taxon>Spermatophyta</taxon>
        <taxon>Magnoliopsida</taxon>
        <taxon>eudicotyledons</taxon>
        <taxon>Gunneridae</taxon>
        <taxon>Pentapetalae</taxon>
        <taxon>rosids</taxon>
        <taxon>fabids</taxon>
        <taxon>Fabales</taxon>
        <taxon>Fabaceae</taxon>
        <taxon>Caesalpinioideae</taxon>
        <taxon>mimosoid clade</taxon>
        <taxon>Acacieae</taxon>
        <taxon>Acacia</taxon>
    </lineage>
</organism>
<evidence type="ECO:0000256" key="2">
    <source>
        <dbReference type="ARBA" id="ARBA00012205"/>
    </source>
</evidence>
<gene>
    <name evidence="8" type="ORF">QN277_002189</name>
</gene>
<evidence type="ECO:0000256" key="6">
    <source>
        <dbReference type="ARBA" id="ARBA00049153"/>
    </source>
</evidence>
<dbReference type="InterPro" id="IPR005269">
    <property type="entry name" value="LOG"/>
</dbReference>
<comment type="function">
    <text evidence="4 7">Cytokinin-activating enzyme working in the direct activation pathway. Phosphoribohydrolase that converts inactive cytokinin nucleotides to the biologically active free-base forms.</text>
</comment>
<comment type="catalytic activity">
    <reaction evidence="5 7">
        <text>N(6)-(dimethylallyl)adenosine 5'-phosphate + H2O = N(6)-dimethylallyladenine + D-ribose 5-phosphate</text>
        <dbReference type="Rhea" id="RHEA:48560"/>
        <dbReference type="ChEBI" id="CHEBI:15377"/>
        <dbReference type="ChEBI" id="CHEBI:17660"/>
        <dbReference type="ChEBI" id="CHEBI:57526"/>
        <dbReference type="ChEBI" id="CHEBI:78346"/>
        <dbReference type="EC" id="3.2.2.n1"/>
    </reaction>
</comment>
<comment type="similarity">
    <text evidence="1 7">Belongs to the LOG family.</text>
</comment>
<sequence length="216" mass="23294">MEETGQEIIESSSKDSLQKPSFKRICVFCGSRSGYKPAFSDAALVLAKLLVERKIDLVYGGGSLGLMGLISKTVFNGGCHVLGVIPKALFPREISGETSGEEKIVADMHERKSEMAKHADAFIALPGGYGTMEELLEVIAWSEIGIHDKPVGLLNVEGYFNSLLSFFDKGVVEGFIESSARNLVVVADTPAELIHKMEEYVSAHDNKVGVGGSIQN</sequence>
<dbReference type="NCBIfam" id="TIGR00730">
    <property type="entry name" value="Rossman fold protein, TIGR00730 family"/>
    <property type="match status" value="1"/>
</dbReference>
<evidence type="ECO:0000256" key="3">
    <source>
        <dbReference type="ARBA" id="ARBA00022712"/>
    </source>
</evidence>
<accession>A0AAE1THL5</accession>
<dbReference type="PANTHER" id="PTHR31223">
    <property type="entry name" value="LOG FAMILY PROTEIN YJL055W"/>
    <property type="match status" value="1"/>
</dbReference>
<name>A0AAE1THL5_9FABA</name>
<dbReference type="Gene3D" id="3.40.50.450">
    <property type="match status" value="1"/>
</dbReference>
<dbReference type="AlphaFoldDB" id="A0AAE1THL5"/>
<evidence type="ECO:0000313" key="8">
    <source>
        <dbReference type="EMBL" id="KAK4285498.1"/>
    </source>
</evidence>
<dbReference type="PANTHER" id="PTHR31223:SF51">
    <property type="entry name" value="CYTOKININ RIBOSIDE 5'-MONOPHOSPHATE PHOSPHORIBOHYDROLASE LOG4-RELATED"/>
    <property type="match status" value="1"/>
</dbReference>
<evidence type="ECO:0000256" key="4">
    <source>
        <dbReference type="ARBA" id="ARBA00024884"/>
    </source>
</evidence>
<evidence type="ECO:0000313" key="9">
    <source>
        <dbReference type="Proteomes" id="UP001293593"/>
    </source>
</evidence>
<dbReference type="Pfam" id="PF03641">
    <property type="entry name" value="Lysine_decarbox"/>
    <property type="match status" value="1"/>
</dbReference>
<evidence type="ECO:0000256" key="5">
    <source>
        <dbReference type="ARBA" id="ARBA00047718"/>
    </source>
</evidence>
<comment type="catalytic activity">
    <reaction evidence="6 7">
        <text>9-ribosyl-trans-zeatin 5'-phosphate + H2O = trans-zeatin + D-ribose 5-phosphate</text>
        <dbReference type="Rhea" id="RHEA:48564"/>
        <dbReference type="ChEBI" id="CHEBI:15377"/>
        <dbReference type="ChEBI" id="CHEBI:16522"/>
        <dbReference type="ChEBI" id="CHEBI:78346"/>
        <dbReference type="ChEBI" id="CHEBI:87947"/>
        <dbReference type="EC" id="3.2.2.n1"/>
    </reaction>
</comment>
<dbReference type="EC" id="3.2.2.n1" evidence="2 7"/>
<dbReference type="GO" id="GO:0016799">
    <property type="term" value="F:hydrolase activity, hydrolyzing N-glycosyl compounds"/>
    <property type="evidence" value="ECO:0007669"/>
    <property type="project" value="TreeGrafter"/>
</dbReference>
<dbReference type="GO" id="GO:0009691">
    <property type="term" value="P:cytokinin biosynthetic process"/>
    <property type="evidence" value="ECO:0007669"/>
    <property type="project" value="UniProtKB-UniRule"/>
</dbReference>
<evidence type="ECO:0000256" key="1">
    <source>
        <dbReference type="ARBA" id="ARBA00006763"/>
    </source>
</evidence>
<proteinExistence type="inferred from homology"/>
<keyword evidence="7" id="KW-0378">Hydrolase</keyword>
<dbReference type="InterPro" id="IPR031100">
    <property type="entry name" value="LOG_fam"/>
</dbReference>